<dbReference type="eggNOG" id="KOG3656">
    <property type="taxonomic scope" value="Eukaryota"/>
</dbReference>
<feature type="region of interest" description="Disordered" evidence="9">
    <location>
        <begin position="344"/>
        <end position="364"/>
    </location>
</feature>
<dbReference type="PANTHER" id="PTHR24228:SF74">
    <property type="entry name" value="G-PROTEIN COUPLED RECEPTORS FAMILY 1 PROFILE DOMAIN-CONTAINING PROTEIN"/>
    <property type="match status" value="1"/>
</dbReference>
<proteinExistence type="predicted"/>
<keyword evidence="4 10" id="KW-1133">Transmembrane helix</keyword>
<evidence type="ECO:0000256" key="10">
    <source>
        <dbReference type="SAM" id="Phobius"/>
    </source>
</evidence>
<accession>C3Y574</accession>
<evidence type="ECO:0000313" key="12">
    <source>
        <dbReference type="EMBL" id="EEN64607.1"/>
    </source>
</evidence>
<dbReference type="Pfam" id="PF00001">
    <property type="entry name" value="7tm_1"/>
    <property type="match status" value="1"/>
</dbReference>
<keyword evidence="5" id="KW-0297">G-protein coupled receptor</keyword>
<feature type="transmembrane region" description="Helical" evidence="10">
    <location>
        <begin position="60"/>
        <end position="84"/>
    </location>
</feature>
<protein>
    <recommendedName>
        <fullName evidence="11">G-protein coupled receptors family 1 profile domain-containing protein</fullName>
    </recommendedName>
</protein>
<name>C3Y574_BRAFL</name>
<reference evidence="12" key="1">
    <citation type="journal article" date="2008" name="Nature">
        <title>The amphioxus genome and the evolution of the chordate karyotype.</title>
        <authorList>
            <consortium name="US DOE Joint Genome Institute (JGI-PGF)"/>
            <person name="Putnam N.H."/>
            <person name="Butts T."/>
            <person name="Ferrier D.E.K."/>
            <person name="Furlong R.F."/>
            <person name="Hellsten U."/>
            <person name="Kawashima T."/>
            <person name="Robinson-Rechavi M."/>
            <person name="Shoguchi E."/>
            <person name="Terry A."/>
            <person name="Yu J.-K."/>
            <person name="Benito-Gutierrez E.L."/>
            <person name="Dubchak I."/>
            <person name="Garcia-Fernandez J."/>
            <person name="Gibson-Brown J.J."/>
            <person name="Grigoriev I.V."/>
            <person name="Horton A.C."/>
            <person name="de Jong P.J."/>
            <person name="Jurka J."/>
            <person name="Kapitonov V.V."/>
            <person name="Kohara Y."/>
            <person name="Kuroki Y."/>
            <person name="Lindquist E."/>
            <person name="Lucas S."/>
            <person name="Osoegawa K."/>
            <person name="Pennacchio L.A."/>
            <person name="Salamov A.A."/>
            <person name="Satou Y."/>
            <person name="Sauka-Spengler T."/>
            <person name="Schmutz J."/>
            <person name="Shin-I T."/>
            <person name="Toyoda A."/>
            <person name="Bronner-Fraser M."/>
            <person name="Fujiyama A."/>
            <person name="Holland L.Z."/>
            <person name="Holland P.W.H."/>
            <person name="Satoh N."/>
            <person name="Rokhsar D.S."/>
        </authorList>
    </citation>
    <scope>NUCLEOTIDE SEQUENCE [LARGE SCALE GENOMIC DNA]</scope>
    <source>
        <strain evidence="12">S238N-H82</strain>
        <tissue evidence="12">Testes</tissue>
    </source>
</reference>
<evidence type="ECO:0000256" key="3">
    <source>
        <dbReference type="ARBA" id="ARBA00022692"/>
    </source>
</evidence>
<feature type="transmembrane region" description="Helical" evidence="10">
    <location>
        <begin position="233"/>
        <end position="256"/>
    </location>
</feature>
<dbReference type="PRINTS" id="PR00237">
    <property type="entry name" value="GPCRRHODOPSN"/>
</dbReference>
<gene>
    <name evidence="12" type="ORF">BRAFLDRAFT_96123</name>
</gene>
<dbReference type="PROSITE" id="PS50262">
    <property type="entry name" value="G_PROTEIN_RECEP_F1_2"/>
    <property type="match status" value="1"/>
</dbReference>
<feature type="transmembrane region" description="Helical" evidence="10">
    <location>
        <begin position="268"/>
        <end position="290"/>
    </location>
</feature>
<dbReference type="SMART" id="SM01381">
    <property type="entry name" value="7TM_GPCR_Srsx"/>
    <property type="match status" value="1"/>
</dbReference>
<evidence type="ECO:0000256" key="7">
    <source>
        <dbReference type="ARBA" id="ARBA00023170"/>
    </source>
</evidence>
<evidence type="ECO:0000256" key="4">
    <source>
        <dbReference type="ARBA" id="ARBA00022989"/>
    </source>
</evidence>
<dbReference type="InterPro" id="IPR017452">
    <property type="entry name" value="GPCR_Rhodpsn_7TM"/>
</dbReference>
<dbReference type="SUPFAM" id="SSF81321">
    <property type="entry name" value="Family A G protein-coupled receptor-like"/>
    <property type="match status" value="1"/>
</dbReference>
<dbReference type="CDD" id="cd00637">
    <property type="entry name" value="7tm_classA_rhodopsin-like"/>
    <property type="match status" value="1"/>
</dbReference>
<keyword evidence="6 10" id="KW-0472">Membrane</keyword>
<organism>
    <name type="scientific">Branchiostoma floridae</name>
    <name type="common">Florida lancelet</name>
    <name type="synonym">Amphioxus</name>
    <dbReference type="NCBI Taxonomy" id="7739"/>
    <lineage>
        <taxon>Eukaryota</taxon>
        <taxon>Metazoa</taxon>
        <taxon>Chordata</taxon>
        <taxon>Cephalochordata</taxon>
        <taxon>Leptocardii</taxon>
        <taxon>Amphioxiformes</taxon>
        <taxon>Branchiostomatidae</taxon>
        <taxon>Branchiostoma</taxon>
    </lineage>
</organism>
<evidence type="ECO:0000256" key="8">
    <source>
        <dbReference type="ARBA" id="ARBA00023224"/>
    </source>
</evidence>
<dbReference type="AlphaFoldDB" id="C3Y574"/>
<dbReference type="GO" id="GO:0005886">
    <property type="term" value="C:plasma membrane"/>
    <property type="evidence" value="ECO:0007669"/>
    <property type="project" value="UniProtKB-SubCell"/>
</dbReference>
<dbReference type="InterPro" id="IPR000276">
    <property type="entry name" value="GPCR_Rhodpsn"/>
</dbReference>
<evidence type="ECO:0000256" key="2">
    <source>
        <dbReference type="ARBA" id="ARBA00022475"/>
    </source>
</evidence>
<evidence type="ECO:0000256" key="6">
    <source>
        <dbReference type="ARBA" id="ARBA00023136"/>
    </source>
</evidence>
<dbReference type="Gene3D" id="1.20.1070.10">
    <property type="entry name" value="Rhodopsin 7-helix transmembrane proteins"/>
    <property type="match status" value="1"/>
</dbReference>
<evidence type="ECO:0000256" key="9">
    <source>
        <dbReference type="SAM" id="MobiDB-lite"/>
    </source>
</evidence>
<keyword evidence="2" id="KW-1003">Cell membrane</keyword>
<feature type="transmembrane region" description="Helical" evidence="10">
    <location>
        <begin position="90"/>
        <end position="118"/>
    </location>
</feature>
<dbReference type="EMBL" id="GG666487">
    <property type="protein sequence ID" value="EEN64607.1"/>
    <property type="molecule type" value="Genomic_DNA"/>
</dbReference>
<sequence length="364" mass="39372">MAASERNDTFPDNSTAVFSVADGLELVFNLSVMTVGPAASILVILVTVRTPNLRTPSNAMVAVQCGTDLLFALCVGPTTAISIITNDWPFNPAICVVSGLLSTVCRMMSPLTLTLIAVNRCVVITTDLGDGMFTWRNTAVALGLFMAASVTLVLSCHVQGLEIGYSHISRRCLIVADTNSPGFVVFFWATIALTVSMVIISVPSYVRILLYVRRSGAKLRGQVSDARKRHEFLLTRNCGLLFLVFFVCWLLVYFLLGISAHAQEPLVYTVRFAACLLIVPSIANPVVYGMTSTNYQTAIRDLIGRHCFCKDNREDQFPTFATTRTPEVPVPAVSIHVSGPPGSAVSPVLHGPPTSSALVEETRL</sequence>
<feature type="transmembrane region" description="Helical" evidence="10">
    <location>
        <begin position="139"/>
        <end position="160"/>
    </location>
</feature>
<feature type="transmembrane region" description="Helical" evidence="10">
    <location>
        <begin position="26"/>
        <end position="48"/>
    </location>
</feature>
<comment type="subcellular location">
    <subcellularLocation>
        <location evidence="1">Cell membrane</location>
        <topology evidence="1">Multi-pass membrane protein</topology>
    </subcellularLocation>
</comment>
<dbReference type="InParanoid" id="C3Y574"/>
<dbReference type="PANTHER" id="PTHR24228">
    <property type="entry name" value="B2 BRADYKININ RECEPTOR/ANGIOTENSIN II RECEPTOR"/>
    <property type="match status" value="1"/>
</dbReference>
<evidence type="ECO:0000256" key="5">
    <source>
        <dbReference type="ARBA" id="ARBA00023040"/>
    </source>
</evidence>
<feature type="domain" description="G-protein coupled receptors family 1 profile" evidence="11">
    <location>
        <begin position="39"/>
        <end position="288"/>
    </location>
</feature>
<dbReference type="GO" id="GO:0004930">
    <property type="term" value="F:G protein-coupled receptor activity"/>
    <property type="evidence" value="ECO:0007669"/>
    <property type="project" value="UniProtKB-KW"/>
</dbReference>
<keyword evidence="3 10" id="KW-0812">Transmembrane</keyword>
<evidence type="ECO:0000256" key="1">
    <source>
        <dbReference type="ARBA" id="ARBA00004651"/>
    </source>
</evidence>
<evidence type="ECO:0000259" key="11">
    <source>
        <dbReference type="PROSITE" id="PS50262"/>
    </source>
</evidence>
<keyword evidence="8" id="KW-0807">Transducer</keyword>
<dbReference type="FunFam" id="1.20.1070.10:FF:000645">
    <property type="entry name" value="Uncharacterized protein"/>
    <property type="match status" value="1"/>
</dbReference>
<keyword evidence="7" id="KW-0675">Receptor</keyword>
<feature type="transmembrane region" description="Helical" evidence="10">
    <location>
        <begin position="185"/>
        <end position="212"/>
    </location>
</feature>